<dbReference type="InterPro" id="IPR029044">
    <property type="entry name" value="Nucleotide-diphossugar_trans"/>
</dbReference>
<reference evidence="2 3" key="1">
    <citation type="submission" date="2017-05" db="EMBL/GenBank/DDBJ databases">
        <title>Streptomyces alboflavus Genome sequencing and assembly.</title>
        <authorList>
            <person name="Wang Y."/>
            <person name="Du B."/>
            <person name="Ding Y."/>
            <person name="Liu H."/>
            <person name="Hou Q."/>
            <person name="Liu K."/>
            <person name="Wang C."/>
            <person name="Yao L."/>
        </authorList>
    </citation>
    <scope>NUCLEOTIDE SEQUENCE [LARGE SCALE GENOMIC DNA]</scope>
    <source>
        <strain evidence="2 3">MDJK44</strain>
    </source>
</reference>
<dbReference type="EMBL" id="CP021748">
    <property type="protein sequence ID" value="ARX87828.1"/>
    <property type="molecule type" value="Genomic_DNA"/>
</dbReference>
<evidence type="ECO:0000256" key="1">
    <source>
        <dbReference type="SAM" id="MobiDB-lite"/>
    </source>
</evidence>
<gene>
    <name evidence="2" type="ORF">SMD44_07310</name>
</gene>
<accession>A0A1Z1WN55</accession>
<evidence type="ECO:0000313" key="3">
    <source>
        <dbReference type="Proteomes" id="UP000195880"/>
    </source>
</evidence>
<feature type="compositionally biased region" description="Low complexity" evidence="1">
    <location>
        <begin position="75"/>
        <end position="110"/>
    </location>
</feature>
<dbReference type="GO" id="GO:0016740">
    <property type="term" value="F:transferase activity"/>
    <property type="evidence" value="ECO:0007669"/>
    <property type="project" value="UniProtKB-KW"/>
</dbReference>
<proteinExistence type="predicted"/>
<evidence type="ECO:0000313" key="2">
    <source>
        <dbReference type="EMBL" id="ARX87828.1"/>
    </source>
</evidence>
<name>A0A1Z1WN55_9ACTN</name>
<dbReference type="AlphaFoldDB" id="A0A1Z1WN55"/>
<protein>
    <submittedName>
        <fullName evidence="2">Glycosyl transferase</fullName>
    </submittedName>
</protein>
<feature type="region of interest" description="Disordered" evidence="1">
    <location>
        <begin position="72"/>
        <end position="110"/>
    </location>
</feature>
<dbReference type="SUPFAM" id="SSF53448">
    <property type="entry name" value="Nucleotide-diphospho-sugar transferases"/>
    <property type="match status" value="1"/>
</dbReference>
<keyword evidence="3" id="KW-1185">Reference proteome</keyword>
<organism evidence="2 3">
    <name type="scientific">Streptomyces alboflavus</name>
    <dbReference type="NCBI Taxonomy" id="67267"/>
    <lineage>
        <taxon>Bacteria</taxon>
        <taxon>Bacillati</taxon>
        <taxon>Actinomycetota</taxon>
        <taxon>Actinomycetes</taxon>
        <taxon>Kitasatosporales</taxon>
        <taxon>Streptomycetaceae</taxon>
        <taxon>Streptomyces</taxon>
    </lineage>
</organism>
<dbReference type="KEGG" id="salf:SMD44_07310"/>
<dbReference type="Proteomes" id="UP000195880">
    <property type="component" value="Chromosome"/>
</dbReference>
<keyword evidence="2" id="KW-0808">Transferase</keyword>
<sequence>MVVVGNGAPVPEVPEGVRTIELPENLGIPGGRNVGIEAFGPGGTDLDILLFLDDDGLLAHTDTAELCRAAFEADPSSASSASASPTRTPASPSAATSRACAPRTRCAPPA</sequence>